<dbReference type="Gene3D" id="2.130.10.10">
    <property type="entry name" value="YVTN repeat-like/Quinoprotein amine dehydrogenase"/>
    <property type="match status" value="2"/>
</dbReference>
<feature type="region of interest" description="Disordered" evidence="3">
    <location>
        <begin position="200"/>
        <end position="251"/>
    </location>
</feature>
<keyword evidence="5" id="KW-1185">Reference proteome</keyword>
<feature type="compositionally biased region" description="Low complexity" evidence="3">
    <location>
        <begin position="201"/>
        <end position="211"/>
    </location>
</feature>
<keyword evidence="2" id="KW-0175">Coiled coil</keyword>
<feature type="compositionally biased region" description="Acidic residues" evidence="3">
    <location>
        <begin position="35"/>
        <end position="44"/>
    </location>
</feature>
<dbReference type="InterPro" id="IPR036322">
    <property type="entry name" value="WD40_repeat_dom_sf"/>
</dbReference>
<gene>
    <name evidence="4" type="ORF">ACH5RR_024787</name>
</gene>
<dbReference type="PROSITE" id="PS50082">
    <property type="entry name" value="WD_REPEATS_2"/>
    <property type="match status" value="1"/>
</dbReference>
<evidence type="ECO:0000256" key="1">
    <source>
        <dbReference type="PROSITE-ProRule" id="PRU00221"/>
    </source>
</evidence>
<feature type="coiled-coil region" evidence="2">
    <location>
        <begin position="66"/>
        <end position="100"/>
    </location>
</feature>
<sequence length="605" mass="67369">MKINTVSLSPAPVLKKLKVKMTEEERSNNGGSRGEDEENDDGEEQTMRKEQEEALVALVEHRDKEVLHLRHRISFYQSQLDRAEKRLDESKIQLARIRGQDSTAAAKSFIVNGVKEGKTDERSITCVQNSQDSLQNLVQSKPQLGQEGVKTSSNCEGHMRGSVSPLKRSEYSSTGQPQSRPKLVISAANPWLSQPLKIKESGSNAASGSGSQKNTSTPTNDNGIVKVKGKRSYRVSPGPEVPASHSKGTKRKLDLKEHKELIPLVRRSSLPTLISCHSGSIIASQHKRKLRSLILCPTNDQLFATSSLDGVVNLWQVQGKGPNANLVSTTDCVSANQRRWPEDIAWHPRGDKLFAVYSADGGDSQISILNLNKAKERMRVSFLEEKPHVKGIISSIMFMPWDETYFVTGGSDHAVFLWTEKDVENSWKPKVLHRRMHSAAVMGVAGMQQKKTVLSAGADKRILGFDIASGRVDYKHQIESKCMSVLPNPCDFNLFMVQTGTPERQLRLFDIRTRRAELHAFGWKQETSVSQSALINQAWSPDGLYITSGSADPVIHIFDIRFHSHRPSQTVKAHQKRVLKAVWHHALPLMISISSDLNIGLHKIA</sequence>
<protein>
    <submittedName>
        <fullName evidence="4">Uncharacterized protein</fullName>
    </submittedName>
</protein>
<comment type="caution">
    <text evidence="4">The sequence shown here is derived from an EMBL/GenBank/DDBJ whole genome shotgun (WGS) entry which is preliminary data.</text>
</comment>
<proteinExistence type="predicted"/>
<dbReference type="EMBL" id="JBJUIK010000011">
    <property type="protein sequence ID" value="KAL3512070.1"/>
    <property type="molecule type" value="Genomic_DNA"/>
</dbReference>
<feature type="repeat" description="WD" evidence="1">
    <location>
        <begin position="283"/>
        <end position="318"/>
    </location>
</feature>
<evidence type="ECO:0000313" key="4">
    <source>
        <dbReference type="EMBL" id="KAL3512070.1"/>
    </source>
</evidence>
<name>A0ABD2Z156_9GENT</name>
<feature type="compositionally biased region" description="Polar residues" evidence="3">
    <location>
        <begin position="141"/>
        <end position="155"/>
    </location>
</feature>
<feature type="region of interest" description="Disordered" evidence="3">
    <location>
        <begin position="1"/>
        <end position="51"/>
    </location>
</feature>
<feature type="region of interest" description="Disordered" evidence="3">
    <location>
        <begin position="141"/>
        <end position="182"/>
    </location>
</feature>
<dbReference type="PANTHER" id="PTHR47232">
    <property type="entry name" value="TRANSDUCIN FAMILY PROTEIN / WD-40 REPEAT FAMILY PROTEIN"/>
    <property type="match status" value="1"/>
</dbReference>
<dbReference type="AlphaFoldDB" id="A0ABD2Z156"/>
<dbReference type="InterPro" id="IPR001680">
    <property type="entry name" value="WD40_rpt"/>
</dbReference>
<feature type="compositionally biased region" description="Polar residues" evidence="3">
    <location>
        <begin position="212"/>
        <end position="222"/>
    </location>
</feature>
<dbReference type="SUPFAM" id="SSF50978">
    <property type="entry name" value="WD40 repeat-like"/>
    <property type="match status" value="1"/>
</dbReference>
<reference evidence="4 5" key="1">
    <citation type="submission" date="2024-11" db="EMBL/GenBank/DDBJ databases">
        <title>A near-complete genome assembly of Cinchona calisaya.</title>
        <authorList>
            <person name="Lian D.C."/>
            <person name="Zhao X.W."/>
            <person name="Wei L."/>
        </authorList>
    </citation>
    <scope>NUCLEOTIDE SEQUENCE [LARGE SCALE GENOMIC DNA]</scope>
    <source>
        <tissue evidence="4">Nenye</tissue>
    </source>
</reference>
<accession>A0ABD2Z156</accession>
<dbReference type="InterPro" id="IPR015943">
    <property type="entry name" value="WD40/YVTN_repeat-like_dom_sf"/>
</dbReference>
<evidence type="ECO:0000313" key="5">
    <source>
        <dbReference type="Proteomes" id="UP001630127"/>
    </source>
</evidence>
<evidence type="ECO:0000256" key="2">
    <source>
        <dbReference type="SAM" id="Coils"/>
    </source>
</evidence>
<organism evidence="4 5">
    <name type="scientific">Cinchona calisaya</name>
    <dbReference type="NCBI Taxonomy" id="153742"/>
    <lineage>
        <taxon>Eukaryota</taxon>
        <taxon>Viridiplantae</taxon>
        <taxon>Streptophyta</taxon>
        <taxon>Embryophyta</taxon>
        <taxon>Tracheophyta</taxon>
        <taxon>Spermatophyta</taxon>
        <taxon>Magnoliopsida</taxon>
        <taxon>eudicotyledons</taxon>
        <taxon>Gunneridae</taxon>
        <taxon>Pentapetalae</taxon>
        <taxon>asterids</taxon>
        <taxon>lamiids</taxon>
        <taxon>Gentianales</taxon>
        <taxon>Rubiaceae</taxon>
        <taxon>Cinchonoideae</taxon>
        <taxon>Cinchoneae</taxon>
        <taxon>Cinchona</taxon>
    </lineage>
</organism>
<evidence type="ECO:0000256" key="3">
    <source>
        <dbReference type="SAM" id="MobiDB-lite"/>
    </source>
</evidence>
<dbReference type="Proteomes" id="UP001630127">
    <property type="component" value="Unassembled WGS sequence"/>
</dbReference>
<dbReference type="PANTHER" id="PTHR47232:SF1">
    <property type="entry name" value="TRANSDUCIN FAMILY PROTEIN _ WD-40 REPEAT FAMILY PROTEIN"/>
    <property type="match status" value="1"/>
</dbReference>
<dbReference type="Pfam" id="PF00400">
    <property type="entry name" value="WD40"/>
    <property type="match status" value="1"/>
</dbReference>
<dbReference type="SMART" id="SM00320">
    <property type="entry name" value="WD40"/>
    <property type="match status" value="6"/>
</dbReference>
<keyword evidence="1" id="KW-0853">WD repeat</keyword>